<organism evidence="2 3">
    <name type="scientific">Segatella copri</name>
    <dbReference type="NCBI Taxonomy" id="165179"/>
    <lineage>
        <taxon>Bacteria</taxon>
        <taxon>Pseudomonadati</taxon>
        <taxon>Bacteroidota</taxon>
        <taxon>Bacteroidia</taxon>
        <taxon>Bacteroidales</taxon>
        <taxon>Prevotellaceae</taxon>
        <taxon>Segatella</taxon>
    </lineage>
</organism>
<feature type="signal peptide" evidence="1">
    <location>
        <begin position="1"/>
        <end position="19"/>
    </location>
</feature>
<gene>
    <name evidence="2" type="ORF">DWY11_13080</name>
</gene>
<evidence type="ECO:0000313" key="2">
    <source>
        <dbReference type="EMBL" id="RGS12002.1"/>
    </source>
</evidence>
<dbReference type="EMBL" id="QRVA01000043">
    <property type="protein sequence ID" value="RGS12002.1"/>
    <property type="molecule type" value="Genomic_DNA"/>
</dbReference>
<accession>A0A3E5DY25</accession>
<name>A0A3E5DY25_9BACT</name>
<evidence type="ECO:0000256" key="1">
    <source>
        <dbReference type="SAM" id="SignalP"/>
    </source>
</evidence>
<comment type="caution">
    <text evidence="2">The sequence shown here is derived from an EMBL/GenBank/DDBJ whole genome shotgun (WGS) entry which is preliminary data.</text>
</comment>
<feature type="chain" id="PRO_5043182797" evidence="1">
    <location>
        <begin position="20"/>
        <end position="138"/>
    </location>
</feature>
<dbReference type="AlphaFoldDB" id="A0A3E5DY25"/>
<evidence type="ECO:0000313" key="3">
    <source>
        <dbReference type="Proteomes" id="UP000283872"/>
    </source>
</evidence>
<dbReference type="Proteomes" id="UP000283872">
    <property type="component" value="Unassembled WGS sequence"/>
</dbReference>
<protein>
    <submittedName>
        <fullName evidence="2">Uncharacterized protein</fullName>
    </submittedName>
</protein>
<keyword evidence="1" id="KW-0732">Signal</keyword>
<sequence length="138" mass="15619">MKKVMLILAMMLSVMSVNAQFVEYKPVYTNPPAQQYSVPSFGLEMPQMPQPTEEYTDVGAYYIKNNQVVRVKIRVRETYSGGRRSLTVVGYYGGPLDSLLRTHALVSKVVRNLDGEVVANNFEWKANTAPFGKVYFNL</sequence>
<dbReference type="RefSeq" id="WP_117587436.1">
    <property type="nucleotide sequence ID" value="NZ_QRVA01000043.1"/>
</dbReference>
<proteinExistence type="predicted"/>
<reference evidence="2 3" key="1">
    <citation type="submission" date="2018-08" db="EMBL/GenBank/DDBJ databases">
        <title>A genome reference for cultivated species of the human gut microbiota.</title>
        <authorList>
            <person name="Zou Y."/>
            <person name="Xue W."/>
            <person name="Luo G."/>
        </authorList>
    </citation>
    <scope>NUCLEOTIDE SEQUENCE [LARGE SCALE GENOMIC DNA]</scope>
    <source>
        <strain evidence="2 3">AF24-12</strain>
    </source>
</reference>